<sequence>MPMKLNIKAIALISGILWGMGLFFITWCMIIFDGCAAGPTLIGRMYRGYTITPVGSVIGLAWAFFDGLLGGAAFAWLYNKITDFFDPGLRKGRNS</sequence>
<gene>
    <name evidence="2" type="ORF">SYN_01247</name>
</gene>
<feature type="transmembrane region" description="Helical" evidence="1">
    <location>
        <begin position="52"/>
        <end position="78"/>
    </location>
</feature>
<dbReference type="HOGENOM" id="CLU_2371711_0_0_7"/>
<dbReference type="EMBL" id="CP000252">
    <property type="protein sequence ID" value="ABC78356.1"/>
    <property type="molecule type" value="Genomic_DNA"/>
</dbReference>
<dbReference type="AlphaFoldDB" id="Q2LW93"/>
<organism evidence="2 3">
    <name type="scientific">Syntrophus aciditrophicus (strain SB)</name>
    <dbReference type="NCBI Taxonomy" id="56780"/>
    <lineage>
        <taxon>Bacteria</taxon>
        <taxon>Pseudomonadati</taxon>
        <taxon>Thermodesulfobacteriota</taxon>
        <taxon>Syntrophia</taxon>
        <taxon>Syntrophales</taxon>
        <taxon>Syntrophaceae</taxon>
        <taxon>Syntrophus</taxon>
    </lineage>
</organism>
<evidence type="ECO:0000313" key="2">
    <source>
        <dbReference type="EMBL" id="ABC78356.1"/>
    </source>
</evidence>
<proteinExistence type="predicted"/>
<dbReference type="Proteomes" id="UP000001933">
    <property type="component" value="Chromosome"/>
</dbReference>
<keyword evidence="1" id="KW-1133">Transmembrane helix</keyword>
<evidence type="ECO:0000313" key="3">
    <source>
        <dbReference type="Proteomes" id="UP000001933"/>
    </source>
</evidence>
<dbReference type="KEGG" id="sat:SYN_01247"/>
<protein>
    <submittedName>
        <fullName evidence="2">Hypothetical membrane protein</fullName>
    </submittedName>
</protein>
<keyword evidence="1" id="KW-0812">Transmembrane</keyword>
<accession>Q2LW93</accession>
<keyword evidence="3" id="KW-1185">Reference proteome</keyword>
<dbReference type="InParanoid" id="Q2LW93"/>
<reference evidence="2 3" key="1">
    <citation type="journal article" date="2007" name="Proc. Natl. Acad. Sci. U.S.A.">
        <title>The genome of Syntrophus aciditrophicus: life at the thermodynamic limit of microbial growth.</title>
        <authorList>
            <person name="McInerney M.J."/>
            <person name="Rohlin L."/>
            <person name="Mouttaki H."/>
            <person name="Kim U."/>
            <person name="Krupp R.S."/>
            <person name="Rios-Hernandez L."/>
            <person name="Sieber J."/>
            <person name="Struchtemeyer C.G."/>
            <person name="Bhattacharyya A."/>
            <person name="Campbell J.W."/>
            <person name="Gunsalus R.P."/>
        </authorList>
    </citation>
    <scope>NUCLEOTIDE SEQUENCE [LARGE SCALE GENOMIC DNA]</scope>
    <source>
        <strain evidence="2 3">SB</strain>
    </source>
</reference>
<evidence type="ECO:0000256" key="1">
    <source>
        <dbReference type="SAM" id="Phobius"/>
    </source>
</evidence>
<name>Q2LW93_SYNAS</name>
<dbReference type="STRING" id="56780.SYN_01247"/>
<keyword evidence="1" id="KW-0472">Membrane</keyword>
<feature type="transmembrane region" description="Helical" evidence="1">
    <location>
        <begin position="9"/>
        <end position="32"/>
    </location>
</feature>
<dbReference type="eggNOG" id="ENOG502ZFR8">
    <property type="taxonomic scope" value="Bacteria"/>
</dbReference>
<dbReference type="NCBIfam" id="NF037947">
    <property type="entry name" value="holin_4"/>
    <property type="match status" value="1"/>
</dbReference>